<accession>A0A8K0JT95</accession>
<dbReference type="Pfam" id="PF06374">
    <property type="entry name" value="NDUF_C2"/>
    <property type="match status" value="1"/>
</dbReference>
<evidence type="ECO:0000256" key="3">
    <source>
        <dbReference type="ARBA" id="ARBA00022448"/>
    </source>
</evidence>
<dbReference type="GO" id="GO:0005743">
    <property type="term" value="C:mitochondrial inner membrane"/>
    <property type="evidence" value="ECO:0007669"/>
    <property type="project" value="UniProtKB-SubCell"/>
</dbReference>
<dbReference type="PANTHER" id="PTHR13099">
    <property type="entry name" value="NADH-UBIQUINONE OXIDOREDUCTASE SUBUNIT B14.5B"/>
    <property type="match status" value="1"/>
</dbReference>
<dbReference type="AlphaFoldDB" id="A0A8K0JT95"/>
<dbReference type="InterPro" id="IPR009423">
    <property type="entry name" value="NDUC2"/>
</dbReference>
<evidence type="ECO:0000256" key="5">
    <source>
        <dbReference type="ARBA" id="ARBA00022692"/>
    </source>
</evidence>
<keyword evidence="3 11" id="KW-0813">Transport</keyword>
<keyword evidence="9 11" id="KW-0496">Mitochondrion</keyword>
<proteinExistence type="inferred from homology"/>
<evidence type="ECO:0000256" key="10">
    <source>
        <dbReference type="ARBA" id="ARBA00023136"/>
    </source>
</evidence>
<reference evidence="13" key="2">
    <citation type="submission" date="2017-10" db="EMBL/GenBank/DDBJ databases">
        <title>Ladona fulva Genome sequencing and assembly.</title>
        <authorList>
            <person name="Murali S."/>
            <person name="Richards S."/>
            <person name="Bandaranaike D."/>
            <person name="Bellair M."/>
            <person name="Blankenburg K."/>
            <person name="Chao H."/>
            <person name="Dinh H."/>
            <person name="Doddapaneni H."/>
            <person name="Dugan-Rocha S."/>
            <person name="Elkadiri S."/>
            <person name="Gnanaolivu R."/>
            <person name="Hernandez B."/>
            <person name="Skinner E."/>
            <person name="Javaid M."/>
            <person name="Lee S."/>
            <person name="Li M."/>
            <person name="Ming W."/>
            <person name="Munidasa M."/>
            <person name="Muniz J."/>
            <person name="Nguyen L."/>
            <person name="Hughes D."/>
            <person name="Osuji N."/>
            <person name="Pu L.-L."/>
            <person name="Puazo M."/>
            <person name="Qu C."/>
            <person name="Quiroz J."/>
            <person name="Raj R."/>
            <person name="Weissenberger G."/>
            <person name="Xin Y."/>
            <person name="Zou X."/>
            <person name="Han Y."/>
            <person name="Worley K."/>
            <person name="Muzny D."/>
            <person name="Gibbs R."/>
        </authorList>
    </citation>
    <scope>NUCLEOTIDE SEQUENCE</scope>
    <source>
        <strain evidence="13">Sampled in the wild</strain>
    </source>
</reference>
<keyword evidence="7 11" id="KW-0249">Electron transport</keyword>
<gene>
    <name evidence="13" type="ORF">J437_LFUL000497</name>
</gene>
<keyword evidence="14" id="KW-1185">Reference proteome</keyword>
<keyword evidence="10 11" id="KW-0472">Membrane</keyword>
<evidence type="ECO:0000256" key="12">
    <source>
        <dbReference type="SAM" id="Phobius"/>
    </source>
</evidence>
<dbReference type="PANTHER" id="PTHR13099:SF0">
    <property type="entry name" value="NADH DEHYDROGENASE [UBIQUINONE] 1 SUBUNIT C2-RELATED"/>
    <property type="match status" value="1"/>
</dbReference>
<evidence type="ECO:0000313" key="13">
    <source>
        <dbReference type="EMBL" id="KAG8222053.1"/>
    </source>
</evidence>
<reference evidence="13" key="1">
    <citation type="submission" date="2013-04" db="EMBL/GenBank/DDBJ databases">
        <authorList>
            <person name="Qu J."/>
            <person name="Murali S.C."/>
            <person name="Bandaranaike D."/>
            <person name="Bellair M."/>
            <person name="Blankenburg K."/>
            <person name="Chao H."/>
            <person name="Dinh H."/>
            <person name="Doddapaneni H."/>
            <person name="Downs B."/>
            <person name="Dugan-Rocha S."/>
            <person name="Elkadiri S."/>
            <person name="Gnanaolivu R.D."/>
            <person name="Hernandez B."/>
            <person name="Javaid M."/>
            <person name="Jayaseelan J.C."/>
            <person name="Lee S."/>
            <person name="Li M."/>
            <person name="Ming W."/>
            <person name="Munidasa M."/>
            <person name="Muniz J."/>
            <person name="Nguyen L."/>
            <person name="Ongeri F."/>
            <person name="Osuji N."/>
            <person name="Pu L.-L."/>
            <person name="Puazo M."/>
            <person name="Qu C."/>
            <person name="Quiroz J."/>
            <person name="Raj R."/>
            <person name="Weissenberger G."/>
            <person name="Xin Y."/>
            <person name="Zou X."/>
            <person name="Han Y."/>
            <person name="Richards S."/>
            <person name="Worley K."/>
            <person name="Muzny D."/>
            <person name="Gibbs R."/>
        </authorList>
    </citation>
    <scope>NUCLEOTIDE SEQUENCE</scope>
    <source>
        <strain evidence="13">Sampled in the wild</strain>
    </source>
</reference>
<evidence type="ECO:0000256" key="9">
    <source>
        <dbReference type="ARBA" id="ARBA00023128"/>
    </source>
</evidence>
<dbReference type="PIRSF" id="PIRSF017834">
    <property type="entry name" value="NADH-UbQ_OxRdtase_b14.5b"/>
    <property type="match status" value="1"/>
</dbReference>
<keyword evidence="4 11" id="KW-0679">Respiratory chain</keyword>
<dbReference type="EMBL" id="KZ308122">
    <property type="protein sequence ID" value="KAG8222053.1"/>
    <property type="molecule type" value="Genomic_DNA"/>
</dbReference>
<keyword evidence="5 12" id="KW-0812">Transmembrane</keyword>
<name>A0A8K0JT95_LADFU</name>
<sequence>MYLYQQFFRAFGNYKFTMIPNAIEVLFDERERPVPFLSQIFNPLFGGILGVSCAIFVNFVSKKPILSGIQKHIIFGAVGLGAGKFFDGIRNEELAKRDAVMRHYIQLHPEDFPMPEGKKYKELLTPWVPVR</sequence>
<protein>
    <recommendedName>
        <fullName evidence="11">NADH dehydrogenase [ubiquinone] 1 subunit C2</fullName>
    </recommendedName>
</protein>
<dbReference type="Proteomes" id="UP000792457">
    <property type="component" value="Unassembled WGS sequence"/>
</dbReference>
<evidence type="ECO:0000256" key="2">
    <source>
        <dbReference type="ARBA" id="ARBA00008674"/>
    </source>
</evidence>
<keyword evidence="8 12" id="KW-1133">Transmembrane helix</keyword>
<evidence type="ECO:0000256" key="1">
    <source>
        <dbReference type="ARBA" id="ARBA00004298"/>
    </source>
</evidence>
<dbReference type="OrthoDB" id="6329847at2759"/>
<dbReference type="GO" id="GO:0006120">
    <property type="term" value="P:mitochondrial electron transport, NADH to ubiquinone"/>
    <property type="evidence" value="ECO:0007669"/>
    <property type="project" value="InterPro"/>
</dbReference>
<evidence type="ECO:0000256" key="7">
    <source>
        <dbReference type="ARBA" id="ARBA00022982"/>
    </source>
</evidence>
<keyword evidence="6 11" id="KW-0999">Mitochondrion inner membrane</keyword>
<comment type="caution">
    <text evidence="13">The sequence shown here is derived from an EMBL/GenBank/DDBJ whole genome shotgun (WGS) entry which is preliminary data.</text>
</comment>
<comment type="subcellular location">
    <subcellularLocation>
        <location evidence="1">Mitochondrion inner membrane</location>
        <topology evidence="1">Single-pass membrane protein</topology>
        <orientation evidence="1">Matrix side</orientation>
    </subcellularLocation>
</comment>
<evidence type="ECO:0000256" key="4">
    <source>
        <dbReference type="ARBA" id="ARBA00022660"/>
    </source>
</evidence>
<evidence type="ECO:0000313" key="14">
    <source>
        <dbReference type="Proteomes" id="UP000792457"/>
    </source>
</evidence>
<evidence type="ECO:0000256" key="8">
    <source>
        <dbReference type="ARBA" id="ARBA00022989"/>
    </source>
</evidence>
<evidence type="ECO:0000256" key="11">
    <source>
        <dbReference type="PIRNR" id="PIRNR017834"/>
    </source>
</evidence>
<feature type="transmembrane region" description="Helical" evidence="12">
    <location>
        <begin position="40"/>
        <end position="61"/>
    </location>
</feature>
<organism evidence="13 14">
    <name type="scientific">Ladona fulva</name>
    <name type="common">Scarce chaser dragonfly</name>
    <name type="synonym">Libellula fulva</name>
    <dbReference type="NCBI Taxonomy" id="123851"/>
    <lineage>
        <taxon>Eukaryota</taxon>
        <taxon>Metazoa</taxon>
        <taxon>Ecdysozoa</taxon>
        <taxon>Arthropoda</taxon>
        <taxon>Hexapoda</taxon>
        <taxon>Insecta</taxon>
        <taxon>Pterygota</taxon>
        <taxon>Palaeoptera</taxon>
        <taxon>Odonata</taxon>
        <taxon>Epiprocta</taxon>
        <taxon>Anisoptera</taxon>
        <taxon>Libelluloidea</taxon>
        <taxon>Libellulidae</taxon>
        <taxon>Ladona</taxon>
    </lineage>
</organism>
<comment type="function">
    <text evidence="11">Accessory subunit of the mitochondrial membrane respiratory chain NADH dehydrogenase (Complex I), that is believed not to be involved in catalysis. Complex I functions in the transfer of electrons from NADH to the respiratory chain. The immediate electron acceptor for the enzyme is believed to be ubiquinone.</text>
</comment>
<comment type="similarity">
    <text evidence="2 11">Belongs to the complex I NDUFC2 subunit family.</text>
</comment>
<evidence type="ECO:0000256" key="6">
    <source>
        <dbReference type="ARBA" id="ARBA00022792"/>
    </source>
</evidence>